<dbReference type="AlphaFoldDB" id="B7PAP4"/>
<evidence type="ECO:0000313" key="3">
    <source>
        <dbReference type="Proteomes" id="UP000001555"/>
    </source>
</evidence>
<dbReference type="PaxDb" id="6945-B7PAP4"/>
<name>B7PAP4_IXOSC</name>
<dbReference type="Proteomes" id="UP000001555">
    <property type="component" value="Unassembled WGS sequence"/>
</dbReference>
<dbReference type="EMBL" id="ABJB011010772">
    <property type="status" value="NOT_ANNOTATED_CDS"/>
    <property type="molecule type" value="Genomic_DNA"/>
</dbReference>
<organism>
    <name type="scientific">Ixodes scapularis</name>
    <name type="common">Black-legged tick</name>
    <name type="synonym">Deer tick</name>
    <dbReference type="NCBI Taxonomy" id="6945"/>
    <lineage>
        <taxon>Eukaryota</taxon>
        <taxon>Metazoa</taxon>
        <taxon>Ecdysozoa</taxon>
        <taxon>Arthropoda</taxon>
        <taxon>Chelicerata</taxon>
        <taxon>Arachnida</taxon>
        <taxon>Acari</taxon>
        <taxon>Parasitiformes</taxon>
        <taxon>Ixodida</taxon>
        <taxon>Ixodoidea</taxon>
        <taxon>Ixodidae</taxon>
        <taxon>Ixodinae</taxon>
        <taxon>Ixodes</taxon>
    </lineage>
</organism>
<protein>
    <submittedName>
        <fullName evidence="1 2">Uncharacterized protein</fullName>
    </submittedName>
</protein>
<sequence length="67" mass="7529">MLDSNPHSECRSADCVRRRGRCGGVRQDSTDCNAGFNPGDTHALNLHIYMEIKQLLRTHFKPSSSIK</sequence>
<reference evidence="1 3" key="1">
    <citation type="submission" date="2008-03" db="EMBL/GenBank/DDBJ databases">
        <title>Annotation of Ixodes scapularis.</title>
        <authorList>
            <consortium name="Ixodes scapularis Genome Project Consortium"/>
            <person name="Caler E."/>
            <person name="Hannick L.I."/>
            <person name="Bidwell S."/>
            <person name="Joardar V."/>
            <person name="Thiagarajan M."/>
            <person name="Amedeo P."/>
            <person name="Galinsky K.J."/>
            <person name="Schobel S."/>
            <person name="Inman J."/>
            <person name="Hostetler J."/>
            <person name="Miller J."/>
            <person name="Hammond M."/>
            <person name="Megy K."/>
            <person name="Lawson D."/>
            <person name="Kodira C."/>
            <person name="Sutton G."/>
            <person name="Meyer J."/>
            <person name="Hill C.A."/>
            <person name="Birren B."/>
            <person name="Nene V."/>
            <person name="Collins F."/>
            <person name="Alarcon-Chaidez F."/>
            <person name="Wikel S."/>
            <person name="Strausberg R."/>
        </authorList>
    </citation>
    <scope>NUCLEOTIDE SEQUENCE [LARGE SCALE GENOMIC DNA]</scope>
    <source>
        <strain evidence="3">Wikel</strain>
        <strain evidence="1">Wikel colony</strain>
    </source>
</reference>
<dbReference type="InParanoid" id="B7PAP4"/>
<gene>
    <name evidence="1" type="ORF">IscW_ISCW003260</name>
</gene>
<accession>B7PAP4</accession>
<evidence type="ECO:0000313" key="1">
    <source>
        <dbReference type="EMBL" id="EEC03666.1"/>
    </source>
</evidence>
<dbReference type="EMBL" id="ABJB010915213">
    <property type="status" value="NOT_ANNOTATED_CDS"/>
    <property type="molecule type" value="Genomic_DNA"/>
</dbReference>
<keyword evidence="3" id="KW-1185">Reference proteome</keyword>
<dbReference type="HOGENOM" id="CLU_2815286_0_0_1"/>
<dbReference type="VEuPathDB" id="VectorBase:ISCW003260"/>
<dbReference type="EMBL" id="DS672393">
    <property type="protein sequence ID" value="EEC03666.1"/>
    <property type="molecule type" value="Genomic_DNA"/>
</dbReference>
<dbReference type="EnsemblMetazoa" id="ISCW003260-RA">
    <property type="protein sequence ID" value="ISCW003260-PA"/>
    <property type="gene ID" value="ISCW003260"/>
</dbReference>
<reference evidence="2" key="2">
    <citation type="submission" date="2020-05" db="UniProtKB">
        <authorList>
            <consortium name="EnsemblMetazoa"/>
        </authorList>
    </citation>
    <scope>IDENTIFICATION</scope>
    <source>
        <strain evidence="2">wikel</strain>
    </source>
</reference>
<proteinExistence type="predicted"/>
<evidence type="ECO:0000313" key="2">
    <source>
        <dbReference type="EnsemblMetazoa" id="ISCW003260-PA"/>
    </source>
</evidence>
<dbReference type="VEuPathDB" id="VectorBase:ISCI003260"/>